<evidence type="ECO:0000313" key="3">
    <source>
        <dbReference type="Proteomes" id="UP000198372"/>
    </source>
</evidence>
<dbReference type="AlphaFoldDB" id="A0A238F5G5"/>
<protein>
    <submittedName>
        <fullName evidence="2">BQ2448_436 protein</fullName>
    </submittedName>
</protein>
<dbReference type="Proteomes" id="UP000198372">
    <property type="component" value="Unassembled WGS sequence"/>
</dbReference>
<organism evidence="2 3">
    <name type="scientific">Microbotryum intermedium</name>
    <dbReference type="NCBI Taxonomy" id="269621"/>
    <lineage>
        <taxon>Eukaryota</taxon>
        <taxon>Fungi</taxon>
        <taxon>Dikarya</taxon>
        <taxon>Basidiomycota</taxon>
        <taxon>Pucciniomycotina</taxon>
        <taxon>Microbotryomycetes</taxon>
        <taxon>Microbotryales</taxon>
        <taxon>Microbotryaceae</taxon>
        <taxon>Microbotryum</taxon>
    </lineage>
</organism>
<reference evidence="3" key="1">
    <citation type="submission" date="2016-09" db="EMBL/GenBank/DDBJ databases">
        <authorList>
            <person name="Jeantristanb JTB J.-T."/>
            <person name="Ricardo R."/>
        </authorList>
    </citation>
    <scope>NUCLEOTIDE SEQUENCE [LARGE SCALE GENOMIC DNA]</scope>
</reference>
<feature type="region of interest" description="Disordered" evidence="1">
    <location>
        <begin position="1"/>
        <end position="83"/>
    </location>
</feature>
<proteinExistence type="predicted"/>
<evidence type="ECO:0000313" key="2">
    <source>
        <dbReference type="EMBL" id="SCV68315.1"/>
    </source>
</evidence>
<dbReference type="EMBL" id="FMSP01000003">
    <property type="protein sequence ID" value="SCV68315.1"/>
    <property type="molecule type" value="Genomic_DNA"/>
</dbReference>
<dbReference type="STRING" id="269621.A0A238F5G5"/>
<feature type="compositionally biased region" description="Low complexity" evidence="1">
    <location>
        <begin position="13"/>
        <end position="27"/>
    </location>
</feature>
<sequence>MGLLSRKKTTSNPPSAISGPIIPAGSALNNQPKVTVPAGAAHYSSGGGGGGYGSYSSNKYNHDREQAPGLPSPPGSPIETDCE</sequence>
<gene>
    <name evidence="2" type="ORF">BQ2448_436</name>
</gene>
<keyword evidence="3" id="KW-1185">Reference proteome</keyword>
<accession>A0A238F5G5</accession>
<name>A0A238F5G5_9BASI</name>
<evidence type="ECO:0000256" key="1">
    <source>
        <dbReference type="SAM" id="MobiDB-lite"/>
    </source>
</evidence>